<dbReference type="GO" id="GO:0022857">
    <property type="term" value="F:transmembrane transporter activity"/>
    <property type="evidence" value="ECO:0007669"/>
    <property type="project" value="InterPro"/>
</dbReference>
<dbReference type="GO" id="GO:0005886">
    <property type="term" value="C:plasma membrane"/>
    <property type="evidence" value="ECO:0007669"/>
    <property type="project" value="UniProtKB-SubCell"/>
</dbReference>
<keyword evidence="5 8" id="KW-0812">Transmembrane</keyword>
<dbReference type="PANTHER" id="PTHR30472">
    <property type="entry name" value="FERRIC ENTEROBACTIN TRANSPORT SYSTEM PERMEASE PROTEIN"/>
    <property type="match status" value="1"/>
</dbReference>
<proteinExistence type="inferred from homology"/>
<comment type="subcellular location">
    <subcellularLocation>
        <location evidence="1">Cell membrane</location>
        <topology evidence="1">Multi-pass membrane protein</topology>
    </subcellularLocation>
</comment>
<dbReference type="Pfam" id="PF01032">
    <property type="entry name" value="FecCD"/>
    <property type="match status" value="1"/>
</dbReference>
<evidence type="ECO:0000313" key="10">
    <source>
        <dbReference type="Proteomes" id="UP000291151"/>
    </source>
</evidence>
<evidence type="ECO:0000256" key="2">
    <source>
        <dbReference type="ARBA" id="ARBA00007935"/>
    </source>
</evidence>
<dbReference type="GO" id="GO:0033214">
    <property type="term" value="P:siderophore-iron import into cell"/>
    <property type="evidence" value="ECO:0007669"/>
    <property type="project" value="TreeGrafter"/>
</dbReference>
<evidence type="ECO:0000256" key="4">
    <source>
        <dbReference type="ARBA" id="ARBA00022475"/>
    </source>
</evidence>
<evidence type="ECO:0000256" key="6">
    <source>
        <dbReference type="ARBA" id="ARBA00022989"/>
    </source>
</evidence>
<feature type="transmembrane region" description="Helical" evidence="8">
    <location>
        <begin position="65"/>
        <end position="85"/>
    </location>
</feature>
<dbReference type="CDD" id="cd06550">
    <property type="entry name" value="TM_ABC_iron-siderophores_like"/>
    <property type="match status" value="1"/>
</dbReference>
<dbReference type="EMBL" id="CP036528">
    <property type="protein sequence ID" value="QBK25030.1"/>
    <property type="molecule type" value="Genomic_DNA"/>
</dbReference>
<evidence type="ECO:0000256" key="1">
    <source>
        <dbReference type="ARBA" id="ARBA00004651"/>
    </source>
</evidence>
<feature type="transmembrane region" description="Helical" evidence="8">
    <location>
        <begin position="97"/>
        <end position="117"/>
    </location>
</feature>
<dbReference type="KEGG" id="uth:DKZ56_03640"/>
<sequence>MKQLKMPVFFIASFILFLFSIVIATSFGGVTIPFFETVQVFLAKLPFFYFETDSTFEQILLYIRLPRVIVASIVGASLAVCGVVMQSLFRNPMAEPGIIGISSGGSLGGVIAIYFGLSHISTFFVPVFGFLGALLTLLLVYIISTSNGKTSMLTLLLTGVAISSFISACSSLIITYASYGQLQQILYWLMGNLNGRDWDDVKLLILPFILCNILIFSYRKQLDILLLGEEEAKNLGIHVQRTRTILLISASLLTGVCVSLTGAIGFVGLIVPHMIRLLIGPTHRYLIPTSLIGGALFLTLADLIARLVIRPAEIQIGIITAFLGAPYFIFLILRQKKMEGLL</sequence>
<dbReference type="Gene3D" id="1.10.3470.10">
    <property type="entry name" value="ABC transporter involved in vitamin B12 uptake, BtuC"/>
    <property type="match status" value="1"/>
</dbReference>
<gene>
    <name evidence="9" type="ORF">DKZ56_03640</name>
</gene>
<feature type="transmembrane region" description="Helical" evidence="8">
    <location>
        <begin position="291"/>
        <end position="309"/>
    </location>
</feature>
<keyword evidence="10" id="KW-1185">Reference proteome</keyword>
<reference evidence="9 10" key="1">
    <citation type="submission" date="2019-02" db="EMBL/GenBank/DDBJ databases">
        <title>Ureibacillus thermophilus.</title>
        <authorList>
            <person name="Sunny J.S."/>
            <person name="Natarajan A."/>
            <person name="Saleena L.M."/>
        </authorList>
    </citation>
    <scope>NUCLEOTIDE SEQUENCE [LARGE SCALE GENOMIC DNA]</scope>
    <source>
        <strain evidence="9 10">LM102</strain>
    </source>
</reference>
<accession>A0A4V1A2V1</accession>
<feature type="transmembrane region" description="Helical" evidence="8">
    <location>
        <begin position="316"/>
        <end position="333"/>
    </location>
</feature>
<organism evidence="9 10">
    <name type="scientific">Ureibacillus thermophilus</name>
    <dbReference type="NCBI Taxonomy" id="367743"/>
    <lineage>
        <taxon>Bacteria</taxon>
        <taxon>Bacillati</taxon>
        <taxon>Bacillota</taxon>
        <taxon>Bacilli</taxon>
        <taxon>Bacillales</taxon>
        <taxon>Caryophanaceae</taxon>
        <taxon>Ureibacillus</taxon>
    </lineage>
</organism>
<evidence type="ECO:0000256" key="8">
    <source>
        <dbReference type="SAM" id="Phobius"/>
    </source>
</evidence>
<feature type="transmembrane region" description="Helical" evidence="8">
    <location>
        <begin position="155"/>
        <end position="181"/>
    </location>
</feature>
<keyword evidence="3" id="KW-0813">Transport</keyword>
<feature type="transmembrane region" description="Helical" evidence="8">
    <location>
        <begin position="245"/>
        <end position="271"/>
    </location>
</feature>
<dbReference type="FunFam" id="1.10.3470.10:FF:000001">
    <property type="entry name" value="Vitamin B12 ABC transporter permease BtuC"/>
    <property type="match status" value="1"/>
</dbReference>
<evidence type="ECO:0000256" key="7">
    <source>
        <dbReference type="ARBA" id="ARBA00023136"/>
    </source>
</evidence>
<evidence type="ECO:0000256" key="5">
    <source>
        <dbReference type="ARBA" id="ARBA00022692"/>
    </source>
</evidence>
<dbReference type="AlphaFoldDB" id="A0A4V1A2V1"/>
<feature type="transmembrane region" description="Helical" evidence="8">
    <location>
        <begin position="201"/>
        <end position="218"/>
    </location>
</feature>
<protein>
    <submittedName>
        <fullName evidence="9">Iron ABC transporter permease</fullName>
    </submittedName>
</protein>
<keyword evidence="6 8" id="KW-1133">Transmembrane helix</keyword>
<evidence type="ECO:0000256" key="3">
    <source>
        <dbReference type="ARBA" id="ARBA00022448"/>
    </source>
</evidence>
<name>A0A4V1A2V1_9BACL</name>
<dbReference type="InterPro" id="IPR037294">
    <property type="entry name" value="ABC_BtuC-like"/>
</dbReference>
<dbReference type="SUPFAM" id="SSF81345">
    <property type="entry name" value="ABC transporter involved in vitamin B12 uptake, BtuC"/>
    <property type="match status" value="1"/>
</dbReference>
<dbReference type="InterPro" id="IPR000522">
    <property type="entry name" value="ABC_transptr_permease_BtuC"/>
</dbReference>
<evidence type="ECO:0000313" key="9">
    <source>
        <dbReference type="EMBL" id="QBK25030.1"/>
    </source>
</evidence>
<dbReference type="Proteomes" id="UP000291151">
    <property type="component" value="Chromosome"/>
</dbReference>
<keyword evidence="7 8" id="KW-0472">Membrane</keyword>
<dbReference type="PANTHER" id="PTHR30472:SF25">
    <property type="entry name" value="ABC TRANSPORTER PERMEASE PROTEIN MJ0876-RELATED"/>
    <property type="match status" value="1"/>
</dbReference>
<dbReference type="RefSeq" id="WP_208651345.1">
    <property type="nucleotide sequence ID" value="NZ_CP036528.1"/>
</dbReference>
<feature type="transmembrane region" description="Helical" evidence="8">
    <location>
        <begin position="123"/>
        <end position="143"/>
    </location>
</feature>
<keyword evidence="4" id="KW-1003">Cell membrane</keyword>
<comment type="similarity">
    <text evidence="2">Belongs to the binding-protein-dependent transport system permease family. FecCD subfamily.</text>
</comment>